<feature type="domain" description="Stress-response A/B barrel" evidence="1">
    <location>
        <begin position="2"/>
        <end position="95"/>
    </location>
</feature>
<evidence type="ECO:0000313" key="2">
    <source>
        <dbReference type="EMBL" id="MFC5806551.1"/>
    </source>
</evidence>
<dbReference type="SUPFAM" id="SSF54909">
    <property type="entry name" value="Dimeric alpha+beta barrel"/>
    <property type="match status" value="1"/>
</dbReference>
<dbReference type="Pfam" id="PF07876">
    <property type="entry name" value="Dabb"/>
    <property type="match status" value="1"/>
</dbReference>
<keyword evidence="3" id="KW-1185">Reference proteome</keyword>
<organism evidence="2 3">
    <name type="scientific">Streptomyces heilongjiangensis</name>
    <dbReference type="NCBI Taxonomy" id="945052"/>
    <lineage>
        <taxon>Bacteria</taxon>
        <taxon>Bacillati</taxon>
        <taxon>Actinomycetota</taxon>
        <taxon>Actinomycetes</taxon>
        <taxon>Kitasatosporales</taxon>
        <taxon>Streptomycetaceae</taxon>
        <taxon>Streptomyces</taxon>
    </lineage>
</organism>
<dbReference type="PANTHER" id="PTHR37832">
    <property type="entry name" value="BLL2683 PROTEIN"/>
    <property type="match status" value="1"/>
</dbReference>
<comment type="caution">
    <text evidence="2">The sequence shown here is derived from an EMBL/GenBank/DDBJ whole genome shotgun (WGS) entry which is preliminary data.</text>
</comment>
<dbReference type="InterPro" id="IPR013097">
    <property type="entry name" value="Dabb"/>
</dbReference>
<evidence type="ECO:0000313" key="3">
    <source>
        <dbReference type="Proteomes" id="UP001596112"/>
    </source>
</evidence>
<protein>
    <submittedName>
        <fullName evidence="2">Dabb family protein</fullName>
    </submittedName>
</protein>
<dbReference type="PROSITE" id="PS51502">
    <property type="entry name" value="S_R_A_B_BARREL"/>
    <property type="match status" value="1"/>
</dbReference>
<dbReference type="Proteomes" id="UP001596112">
    <property type="component" value="Unassembled WGS sequence"/>
</dbReference>
<dbReference type="SMART" id="SM00886">
    <property type="entry name" value="Dabb"/>
    <property type="match status" value="1"/>
</dbReference>
<gene>
    <name evidence="2" type="ORF">ACFQGO_03360</name>
</gene>
<proteinExistence type="predicted"/>
<dbReference type="RefSeq" id="WP_272167939.1">
    <property type="nucleotide sequence ID" value="NZ_JAQOSL010000001.1"/>
</dbReference>
<evidence type="ECO:0000259" key="1">
    <source>
        <dbReference type="PROSITE" id="PS51502"/>
    </source>
</evidence>
<sequence length="99" mass="11321">MIRHIVLFKFKPGCDWSDPRALAAEESSQQVGTEVPGLRSWITGRNVSDRDIAYDFAAVGVVEDQTALDQYLNHPFHQESARRWREISDWVIADIHEPA</sequence>
<dbReference type="EMBL" id="JBHSNZ010000002">
    <property type="protein sequence ID" value="MFC5806551.1"/>
    <property type="molecule type" value="Genomic_DNA"/>
</dbReference>
<accession>A0ABW1B0V0</accession>
<reference evidence="3" key="1">
    <citation type="journal article" date="2019" name="Int. J. Syst. Evol. Microbiol.">
        <title>The Global Catalogue of Microorganisms (GCM) 10K type strain sequencing project: providing services to taxonomists for standard genome sequencing and annotation.</title>
        <authorList>
            <consortium name="The Broad Institute Genomics Platform"/>
            <consortium name="The Broad Institute Genome Sequencing Center for Infectious Disease"/>
            <person name="Wu L."/>
            <person name="Ma J."/>
        </authorList>
    </citation>
    <scope>NUCLEOTIDE SEQUENCE [LARGE SCALE GENOMIC DNA]</scope>
    <source>
        <strain evidence="3">JCM 9918</strain>
    </source>
</reference>
<name>A0ABW1B0V0_9ACTN</name>
<dbReference type="InterPro" id="IPR011008">
    <property type="entry name" value="Dimeric_a/b-barrel"/>
</dbReference>
<dbReference type="PANTHER" id="PTHR37832:SF1">
    <property type="entry name" value="STRESS-RESPONSE A_B BARREL DOMAIN-CONTAINING PROTEIN"/>
    <property type="match status" value="1"/>
</dbReference>
<dbReference type="Gene3D" id="3.30.70.100">
    <property type="match status" value="1"/>
</dbReference>